<evidence type="ECO:0000256" key="1">
    <source>
        <dbReference type="SAM" id="SignalP"/>
    </source>
</evidence>
<reference evidence="2 3" key="1">
    <citation type="submission" date="2020-03" db="EMBL/GenBank/DDBJ databases">
        <title>WGS of actinomycetes isolated from Thailand.</title>
        <authorList>
            <person name="Thawai C."/>
        </authorList>
    </citation>
    <scope>NUCLEOTIDE SEQUENCE [LARGE SCALE GENOMIC DNA]</scope>
    <source>
        <strain evidence="2 3">PLAI 1-29</strain>
    </source>
</reference>
<evidence type="ECO:0000313" key="3">
    <source>
        <dbReference type="Proteomes" id="UP000695264"/>
    </source>
</evidence>
<comment type="caution">
    <text evidence="2">The sequence shown here is derived from an EMBL/GenBank/DDBJ whole genome shotgun (WGS) entry which is preliminary data.</text>
</comment>
<dbReference type="RefSeq" id="WP_168102494.1">
    <property type="nucleotide sequence ID" value="NZ_JAATEN010000010.1"/>
</dbReference>
<gene>
    <name evidence="2" type="ORF">HCK00_15320</name>
</gene>
<sequence>MVRTTALLGSPARTAAAGAAAVTLAAAGVLATAAPASAANYNGACGSGYTLVDSAPVRTLTGTTLGVLFLTYNTSNGYKCAVTVSNVGRPVPMAVGIKRSSAGTWVFDKGTYTSYAGPVYTYARGQCVDFDGVIDSARKRLVNTNCK</sequence>
<feature type="signal peptide" evidence="1">
    <location>
        <begin position="1"/>
        <end position="38"/>
    </location>
</feature>
<dbReference type="EMBL" id="JAATEN010000010">
    <property type="protein sequence ID" value="NJQ01865.1"/>
    <property type="molecule type" value="Genomic_DNA"/>
</dbReference>
<protein>
    <submittedName>
        <fullName evidence="2">Spore-associated protein A</fullName>
    </submittedName>
</protein>
<dbReference type="Proteomes" id="UP000695264">
    <property type="component" value="Unassembled WGS sequence"/>
</dbReference>
<keyword evidence="1" id="KW-0732">Signal</keyword>
<proteinExistence type="predicted"/>
<feature type="chain" id="PRO_5045657379" evidence="1">
    <location>
        <begin position="39"/>
        <end position="147"/>
    </location>
</feature>
<organism evidence="2 3">
    <name type="scientific">Streptomyces zingiberis</name>
    <dbReference type="NCBI Taxonomy" id="2053010"/>
    <lineage>
        <taxon>Bacteria</taxon>
        <taxon>Bacillati</taxon>
        <taxon>Actinomycetota</taxon>
        <taxon>Actinomycetes</taxon>
        <taxon>Kitasatosporales</taxon>
        <taxon>Streptomycetaceae</taxon>
        <taxon>Streptomyces</taxon>
    </lineage>
</organism>
<keyword evidence="3" id="KW-1185">Reference proteome</keyword>
<evidence type="ECO:0000313" key="2">
    <source>
        <dbReference type="EMBL" id="NJQ01865.1"/>
    </source>
</evidence>
<name>A0ABX1BZH3_9ACTN</name>
<accession>A0ABX1BZH3</accession>